<evidence type="ECO:0000256" key="3">
    <source>
        <dbReference type="ARBA" id="ARBA00022448"/>
    </source>
</evidence>
<dbReference type="OrthoDB" id="9810952at2"/>
<dbReference type="HOGENOM" id="CLU_030708_3_0_0"/>
<proteinExistence type="inferred from homology"/>
<sequence length="502" mass="55344">MYPKALKKRYKVIFGYIGELFVYFSVALLTPLIIGIWHPEEFSNAEPFIYAALISFLFGMAFKLWLKVKPGTPLSVQEGAIIVVFVWIFGIVFSALPFVFGNILNFSQAIFESTSGWTTTGLTLVDVTKIPRVYLVWRSLMQFLGGAGFAIIMMSAILGPGGFGLYHAEGRIDNLVPNIKSSVRRILLIYFTYAIGGIIAYKIAGMNWFDAFNHSLTALATGGFSTRAGSIGEFNSVAIETVTIVLMILGTTGFGIHYTLWKGNFKAFAKNGEPKLMGLILLFFTPMLMSTTFNMLAASSSSSFRLAVFQAVSALTGTGFSTVDFTNWASKGLFTGLYLLTLLMIFGGDMDSTSGGLKQYRLYALIKLIGLEIKKFFLPKNAVAVTEIWKGEKKRYIDSNLVKEILIVFTMYFLTYTIGTGIISAYGYSLADSAFEFASALSTVGLSVGITRPDAPLGIIWTETIGMFLGRLEFLVVIFGITKMFKDAFYIATVRKRKATEV</sequence>
<evidence type="ECO:0000256" key="6">
    <source>
        <dbReference type="ARBA" id="ARBA00022989"/>
    </source>
</evidence>
<evidence type="ECO:0000256" key="5">
    <source>
        <dbReference type="ARBA" id="ARBA00022692"/>
    </source>
</evidence>
<feature type="transmembrane region" description="Helical" evidence="9">
    <location>
        <begin position="187"/>
        <end position="209"/>
    </location>
</feature>
<evidence type="ECO:0000256" key="7">
    <source>
        <dbReference type="ARBA" id="ARBA00023065"/>
    </source>
</evidence>
<evidence type="ECO:0000256" key="9">
    <source>
        <dbReference type="SAM" id="Phobius"/>
    </source>
</evidence>
<feature type="transmembrane region" description="Helical" evidence="9">
    <location>
        <begin position="328"/>
        <end position="348"/>
    </location>
</feature>
<keyword evidence="5 9" id="KW-0812">Transmembrane</keyword>
<evidence type="ECO:0000256" key="8">
    <source>
        <dbReference type="ARBA" id="ARBA00023136"/>
    </source>
</evidence>
<dbReference type="GO" id="GO:0005886">
    <property type="term" value="C:plasma membrane"/>
    <property type="evidence" value="ECO:0007669"/>
    <property type="project" value="UniProtKB-SubCell"/>
</dbReference>
<keyword evidence="8 9" id="KW-0472">Membrane</keyword>
<dbReference type="EMBL" id="CP001634">
    <property type="protein sequence ID" value="ACR79100.1"/>
    <property type="molecule type" value="Genomic_DNA"/>
</dbReference>
<name>C5CDT1_KOSOT</name>
<keyword evidence="4" id="KW-1003">Cell membrane</keyword>
<comment type="similarity">
    <text evidence="2">Belongs to the TrkH potassium transport family.</text>
</comment>
<organism evidence="10 11">
    <name type="scientific">Kosmotoga olearia (strain ATCC BAA-1733 / DSM 21960 / TBF 19.5.1)</name>
    <dbReference type="NCBI Taxonomy" id="521045"/>
    <lineage>
        <taxon>Bacteria</taxon>
        <taxon>Thermotogati</taxon>
        <taxon>Thermotogota</taxon>
        <taxon>Thermotogae</taxon>
        <taxon>Kosmotogales</taxon>
        <taxon>Kosmotogaceae</taxon>
        <taxon>Kosmotoga</taxon>
    </lineage>
</organism>
<gene>
    <name evidence="10" type="ordered locus">Kole_0375</name>
</gene>
<dbReference type="PANTHER" id="PTHR32024">
    <property type="entry name" value="TRK SYSTEM POTASSIUM UPTAKE PROTEIN TRKG-RELATED"/>
    <property type="match status" value="1"/>
</dbReference>
<keyword evidence="6 9" id="KW-1133">Transmembrane helix</keyword>
<dbReference type="AlphaFoldDB" id="C5CDT1"/>
<feature type="transmembrane region" description="Helical" evidence="9">
    <location>
        <begin position="405"/>
        <end position="428"/>
    </location>
</feature>
<dbReference type="GO" id="GO:0008324">
    <property type="term" value="F:monoatomic cation transmembrane transporter activity"/>
    <property type="evidence" value="ECO:0007669"/>
    <property type="project" value="InterPro"/>
</dbReference>
<feature type="transmembrane region" description="Helical" evidence="9">
    <location>
        <begin position="237"/>
        <end position="256"/>
    </location>
</feature>
<reference evidence="10 11" key="1">
    <citation type="submission" date="2009-06" db="EMBL/GenBank/DDBJ databases">
        <title>Complete sequence of Thermotogales bacterium TBF 19.5.1.</title>
        <authorList>
            <consortium name="US DOE Joint Genome Institute"/>
            <person name="Lucas S."/>
            <person name="Copeland A."/>
            <person name="Lapidus A."/>
            <person name="Glavina del Rio T."/>
            <person name="Tice H."/>
            <person name="Bruce D."/>
            <person name="Goodwin L."/>
            <person name="Pitluck S."/>
            <person name="Chertkov O."/>
            <person name="Brettin T."/>
            <person name="Detter J.C."/>
            <person name="Han C."/>
            <person name="Schmutz J."/>
            <person name="Larimer F."/>
            <person name="Land M."/>
            <person name="Hauser L."/>
            <person name="Kyrpides N."/>
            <person name="Ovchinnikova G."/>
            <person name="Noll K."/>
        </authorList>
    </citation>
    <scope>NUCLEOTIDE SEQUENCE [LARGE SCALE GENOMIC DNA]</scope>
    <source>
        <strain evidence="11">ATCC BAA-1733 / DSM 21960 / TBF 19.5.1</strain>
    </source>
</reference>
<evidence type="ECO:0000256" key="4">
    <source>
        <dbReference type="ARBA" id="ARBA00022475"/>
    </source>
</evidence>
<evidence type="ECO:0000256" key="1">
    <source>
        <dbReference type="ARBA" id="ARBA00004651"/>
    </source>
</evidence>
<protein>
    <submittedName>
        <fullName evidence="10">Cation transporter</fullName>
    </submittedName>
</protein>
<feature type="transmembrane region" description="Helical" evidence="9">
    <location>
        <begin position="12"/>
        <end position="36"/>
    </location>
</feature>
<comment type="subcellular location">
    <subcellularLocation>
        <location evidence="1">Cell membrane</location>
        <topology evidence="1">Multi-pass membrane protein</topology>
    </subcellularLocation>
</comment>
<feature type="transmembrane region" description="Helical" evidence="9">
    <location>
        <begin position="143"/>
        <end position="166"/>
    </location>
</feature>
<feature type="transmembrane region" description="Helical" evidence="9">
    <location>
        <begin position="276"/>
        <end position="297"/>
    </location>
</feature>
<dbReference type="Pfam" id="PF02386">
    <property type="entry name" value="TrkH"/>
    <property type="match status" value="2"/>
</dbReference>
<feature type="transmembrane region" description="Helical" evidence="9">
    <location>
        <begin position="48"/>
        <end position="66"/>
    </location>
</feature>
<evidence type="ECO:0000256" key="2">
    <source>
        <dbReference type="ARBA" id="ARBA00009137"/>
    </source>
</evidence>
<dbReference type="InterPro" id="IPR003445">
    <property type="entry name" value="Cat_transpt"/>
</dbReference>
<reference evidence="10 11" key="2">
    <citation type="journal article" date="2011" name="J. Bacteriol.">
        <title>Genome Sequence of Kosmotoga olearia Strain TBF 19.5.1, a Thermophilic Bacterium with a Wide Growth Temperature Range, Isolated from the Troll B Oil Platform in the North Sea.</title>
        <authorList>
            <person name="Swithers K.S."/>
            <person name="Dipippo J.L."/>
            <person name="Bruce D.C."/>
            <person name="Detter C."/>
            <person name="Tapia R."/>
            <person name="Han S."/>
            <person name="Goodwin L.A."/>
            <person name="Han J."/>
            <person name="Woyke T."/>
            <person name="Pitluck S."/>
            <person name="Pennacchio L."/>
            <person name="Nolan M."/>
            <person name="Mikhailova N."/>
            <person name="Land M.L."/>
            <person name="Nesbo C.L."/>
            <person name="Gogarten J.P."/>
            <person name="Noll K.M."/>
        </authorList>
    </citation>
    <scope>NUCLEOTIDE SEQUENCE [LARGE SCALE GENOMIC DNA]</scope>
    <source>
        <strain evidence="11">ATCC BAA-1733 / DSM 21960 / TBF 19.5.1</strain>
    </source>
</reference>
<dbReference type="STRING" id="521045.Kole_0375"/>
<evidence type="ECO:0000313" key="10">
    <source>
        <dbReference type="EMBL" id="ACR79100.1"/>
    </source>
</evidence>
<feature type="transmembrane region" description="Helical" evidence="9">
    <location>
        <begin position="78"/>
        <end position="100"/>
    </location>
</feature>
<dbReference type="eggNOG" id="COG0168">
    <property type="taxonomic scope" value="Bacteria"/>
</dbReference>
<dbReference type="Proteomes" id="UP000002382">
    <property type="component" value="Chromosome"/>
</dbReference>
<keyword evidence="11" id="KW-1185">Reference proteome</keyword>
<evidence type="ECO:0000313" key="11">
    <source>
        <dbReference type="Proteomes" id="UP000002382"/>
    </source>
</evidence>
<accession>C5CDT1</accession>
<dbReference type="PANTHER" id="PTHR32024:SF2">
    <property type="entry name" value="TRK SYSTEM POTASSIUM UPTAKE PROTEIN TRKG-RELATED"/>
    <property type="match status" value="1"/>
</dbReference>
<dbReference type="GO" id="GO:0030001">
    <property type="term" value="P:metal ion transport"/>
    <property type="evidence" value="ECO:0007669"/>
    <property type="project" value="UniProtKB-ARBA"/>
</dbReference>
<keyword evidence="3" id="KW-0813">Transport</keyword>
<dbReference type="RefSeq" id="WP_012744887.1">
    <property type="nucleotide sequence ID" value="NC_012785.1"/>
</dbReference>
<dbReference type="KEGG" id="kol:Kole_0375"/>
<feature type="transmembrane region" description="Helical" evidence="9">
    <location>
        <begin position="459"/>
        <end position="481"/>
    </location>
</feature>
<keyword evidence="7" id="KW-0406">Ion transport</keyword>